<name>A0ABQ6GNI4_9GAMM</name>
<dbReference type="RefSeq" id="WP_284242525.1">
    <property type="nucleotide sequence ID" value="NZ_BSST01000001.1"/>
</dbReference>
<accession>A0ABQ6GNI4</accession>
<proteinExistence type="predicted"/>
<protein>
    <recommendedName>
        <fullName evidence="3">DUF4932 domain-containing protein</fullName>
    </recommendedName>
</protein>
<sequence>MLLCAPFYASAGEQQLVLQHANAQLIIERFFNQTLDFSQLPAQKNIYLTYWGNTPTAEIKHEDQHLTIGYQGDEIEQLHLQLGEEVKTISFYLQGQPAHYSNNYIASHQGKVSVATPAVYELSNIVLALSDKYRQSYQQNHQGEDYYQQMLQWFSPFATHPLISKLKEADYYSLVENGPAYQFKKEQIKPSEVYSGFRAQNAIKDYNKLLADFAKESKFHAFYQQHQNYYASLHQQFELSVQPQRIWQWLEHQFPGRYNSYRVFFSPLGIGNHSARMYDNNGFKESVMFISGPNRYQNEEISASLKAIKLTRSFFTEIDHTYVNPISDLYIDEINQALADLTPWYKGGGYNKPYLVFNEYMTWAIFSLYAKEHYPEQDFLQIKDDIENFMSQKRGFYLFKAFNEQLLKMYEKKKPTEKIPDLYPVLIDWFNHKT</sequence>
<evidence type="ECO:0000313" key="2">
    <source>
        <dbReference type="Proteomes" id="UP001157186"/>
    </source>
</evidence>
<evidence type="ECO:0000313" key="1">
    <source>
        <dbReference type="EMBL" id="GLX76734.1"/>
    </source>
</evidence>
<dbReference type="Proteomes" id="UP001157186">
    <property type="component" value="Unassembled WGS sequence"/>
</dbReference>
<organism evidence="1 2">
    <name type="scientific">Thalassotalea insulae</name>
    <dbReference type="NCBI Taxonomy" id="2056778"/>
    <lineage>
        <taxon>Bacteria</taxon>
        <taxon>Pseudomonadati</taxon>
        <taxon>Pseudomonadota</taxon>
        <taxon>Gammaproteobacteria</taxon>
        <taxon>Alteromonadales</taxon>
        <taxon>Colwelliaceae</taxon>
        <taxon>Thalassotalea</taxon>
    </lineage>
</organism>
<dbReference type="EMBL" id="BSST01000001">
    <property type="protein sequence ID" value="GLX76734.1"/>
    <property type="molecule type" value="Genomic_DNA"/>
</dbReference>
<evidence type="ECO:0008006" key="3">
    <source>
        <dbReference type="Google" id="ProtNLM"/>
    </source>
</evidence>
<gene>
    <name evidence="1" type="ORF">tinsulaeT_00740</name>
</gene>
<keyword evidence="2" id="KW-1185">Reference proteome</keyword>
<comment type="caution">
    <text evidence="1">The sequence shown here is derived from an EMBL/GenBank/DDBJ whole genome shotgun (WGS) entry which is preliminary data.</text>
</comment>
<reference evidence="1 2" key="1">
    <citation type="submission" date="2023-03" db="EMBL/GenBank/DDBJ databases">
        <title>Draft genome sequence of Thalassotalea insulae KCTC 62186T.</title>
        <authorList>
            <person name="Sawabe T."/>
        </authorList>
    </citation>
    <scope>NUCLEOTIDE SEQUENCE [LARGE SCALE GENOMIC DNA]</scope>
    <source>
        <strain evidence="1 2">KCTC 62186</strain>
    </source>
</reference>